<keyword evidence="2" id="KW-1185">Reference proteome</keyword>
<reference evidence="1 2" key="1">
    <citation type="journal article" date="2024" name="Anaerobe">
        <title>The identification of Finegoldia dalianensis sp. nov., isolated from the pus of a patient with skin abscess and genomic analysis of the strains belonging to Finegoldia genus.</title>
        <authorList>
            <person name="Li Y."/>
            <person name="Wang Y."/>
            <person name="Xiao D."/>
            <person name="Wang J."/>
            <person name="Jin D."/>
        </authorList>
    </citation>
    <scope>NUCLEOTIDE SEQUENCE [LARGE SCALE GENOMIC DNA]</scope>
    <source>
        <strain evidence="1 2">LY240594</strain>
    </source>
</reference>
<dbReference type="EMBL" id="JBDLBQ010000007">
    <property type="protein sequence ID" value="MFN2102860.1"/>
    <property type="molecule type" value="Genomic_DNA"/>
</dbReference>
<proteinExistence type="predicted"/>
<protein>
    <submittedName>
        <fullName evidence="1">Uncharacterized protein</fullName>
    </submittedName>
</protein>
<accession>A0ABW9KDT6</accession>
<organism evidence="1 2">
    <name type="scientific">Finegoldia dalianensis</name>
    <dbReference type="NCBI Taxonomy" id="3145239"/>
    <lineage>
        <taxon>Bacteria</taxon>
        <taxon>Bacillati</taxon>
        <taxon>Bacillota</taxon>
        <taxon>Tissierellia</taxon>
        <taxon>Tissierellales</taxon>
        <taxon>Peptoniphilaceae</taxon>
        <taxon>Finegoldia</taxon>
    </lineage>
</organism>
<dbReference type="Proteomes" id="UP001634413">
    <property type="component" value="Unassembled WGS sequence"/>
</dbReference>
<name>A0ABW9KDT6_9FIRM</name>
<evidence type="ECO:0000313" key="1">
    <source>
        <dbReference type="EMBL" id="MFN2102860.1"/>
    </source>
</evidence>
<sequence length="78" mass="9371">MILFPVWYDKYNREVFTNNQNILFKNKNSLKKASEMSEEELKENLCTLLQNNFAAEPDQPIANSSVYRREKIVFSRWH</sequence>
<comment type="caution">
    <text evidence="1">The sequence shown here is derived from an EMBL/GenBank/DDBJ whole genome shotgun (WGS) entry which is preliminary data.</text>
</comment>
<dbReference type="RefSeq" id="WP_412702003.1">
    <property type="nucleotide sequence ID" value="NZ_JBDLBQ010000007.1"/>
</dbReference>
<evidence type="ECO:0000313" key="2">
    <source>
        <dbReference type="Proteomes" id="UP001634413"/>
    </source>
</evidence>
<gene>
    <name evidence="1" type="ORF">ABDJ34_08095</name>
</gene>